<evidence type="ECO:0000313" key="5">
    <source>
        <dbReference type="EMBL" id="MDI6451328.1"/>
    </source>
</evidence>
<dbReference type="RefSeq" id="WP_349246734.1">
    <property type="nucleotide sequence ID" value="NZ_JASCXX010000033.1"/>
</dbReference>
<proteinExistence type="predicted"/>
<sequence>MSATRYSIAAFCLISILAAGIPADPSTAMWYDQPARHFTESLPLGNGRIGLMVFGAVDRDRIVLNEESLWSGSPAQDNRPNAYERLPEIRRLLQQGRYVEAEQLVNETFTCQGKGSGHGSGANVPFGCYQVLGNLRLDFRTDPNAVTEYRRELDLRSAVARLSYKANGVVFLREYFVSVPDQVAVVRLSADQENAIHLRATLDRSERATARAVDEHTLLMTGRLSDGQGGDGVHYAARLRILSKGGRVTAQGDKLQVSGASEVLLLIAAETNYRGNVPRRRQVEAPEAKTEQVIASALVKPYAKLLSDHIAEYAGYFDRVSLMLDDGSDRSRTAAKLPTDKRLAAFGQGGTDPALAALYFNYARYLLISSSRPGTLPANLQGLWAEEIQTPWNGDYHLDINVQMNYWIAEVAALGDCHRPLLELIASLQEPGSRTARDYYNANGWVAHVITNVWGFTAPGEQASWGATTSGSAWLCGHLWEHYAFDPNQDYLRWAYPIMKGSAQFYLDMLVEEPRHGWLVTAPSNSPENAFRTPDGKIAHVCMGPTVDMQLLRELFGHCIMAGEILDTDRTFRTMLAKKRARLAPNQIGPDGRLQEWLEPYDEPEPHHRHVSHMYGLYPYHELTPQSDPELAAAAEKSLKRRGSKGDVGWSNAWKTALWARLQNSAQAYDYLHRLISVNAFPNLFNACYPGSIFQIDGNFGGAAGIAEILLQSHSDQIHLLPALPKAWPNGYVKGLCARGGFRIDMEWETGELRTARLWSKHGGACRLRTTMPIQVTCGTEPVRVERLSQTLVQFSTQVGKTYLIKPMP</sequence>
<dbReference type="Gene3D" id="2.70.98.50">
    <property type="entry name" value="putative glycoside hydrolase family protein from bacillus halodurans"/>
    <property type="match status" value="1"/>
</dbReference>
<dbReference type="Gene3D" id="2.60.40.1180">
    <property type="entry name" value="Golgi alpha-mannosidase II"/>
    <property type="match status" value="1"/>
</dbReference>
<dbReference type="Proteomes" id="UP001431776">
    <property type="component" value="Unassembled WGS sequence"/>
</dbReference>
<reference evidence="5" key="1">
    <citation type="submission" date="2023-05" db="EMBL/GenBank/DDBJ databases">
        <title>Anaerotaeda fermentans gen. nov., sp. nov., a novel anaerobic planctomycete of the new family within the order Sedimentisphaerales isolated from Taman Peninsula, Russia.</title>
        <authorList>
            <person name="Khomyakova M.A."/>
            <person name="Merkel A.Y."/>
            <person name="Slobodkin A.I."/>
        </authorList>
    </citation>
    <scope>NUCLEOTIDE SEQUENCE</scope>
    <source>
        <strain evidence="5">M17dextr</strain>
    </source>
</reference>
<keyword evidence="5" id="KW-0378">Hydrolase</keyword>
<keyword evidence="6" id="KW-1185">Reference proteome</keyword>
<feature type="domain" description="Alpha fucosidase A-like C-terminal" evidence="3">
    <location>
        <begin position="712"/>
        <end position="805"/>
    </location>
</feature>
<dbReference type="AlphaFoldDB" id="A0AAW6U009"/>
<protein>
    <submittedName>
        <fullName evidence="5">Glycoside hydrolase family 95 protein</fullName>
    </submittedName>
</protein>
<dbReference type="Pfam" id="PF21307">
    <property type="entry name" value="Glyco_hydro_95_C"/>
    <property type="match status" value="1"/>
</dbReference>
<feature type="chain" id="PRO_5043442831" evidence="1">
    <location>
        <begin position="24"/>
        <end position="809"/>
    </location>
</feature>
<dbReference type="PIRSF" id="PIRSF007663">
    <property type="entry name" value="UCP007663"/>
    <property type="match status" value="1"/>
</dbReference>
<feature type="signal peptide" evidence="1">
    <location>
        <begin position="1"/>
        <end position="23"/>
    </location>
</feature>
<gene>
    <name evidence="5" type="ORF">QJ522_19865</name>
</gene>
<dbReference type="GO" id="GO:0004560">
    <property type="term" value="F:alpha-L-fucosidase activity"/>
    <property type="evidence" value="ECO:0007669"/>
    <property type="project" value="InterPro"/>
</dbReference>
<dbReference type="InterPro" id="IPR049053">
    <property type="entry name" value="AFCA-like_C"/>
</dbReference>
<dbReference type="InterPro" id="IPR016518">
    <property type="entry name" value="Alpha-L-fucosidase"/>
</dbReference>
<dbReference type="InterPro" id="IPR013780">
    <property type="entry name" value="Glyco_hydro_b"/>
</dbReference>
<dbReference type="Pfam" id="PF22124">
    <property type="entry name" value="Glyco_hydro_95_cat"/>
    <property type="match status" value="1"/>
</dbReference>
<dbReference type="InterPro" id="IPR027414">
    <property type="entry name" value="GH95_N_dom"/>
</dbReference>
<dbReference type="InterPro" id="IPR054363">
    <property type="entry name" value="GH95_cat"/>
</dbReference>
<name>A0AAW6U009_9BACT</name>
<dbReference type="EMBL" id="JASCXX010000033">
    <property type="protein sequence ID" value="MDI6451328.1"/>
    <property type="molecule type" value="Genomic_DNA"/>
</dbReference>
<comment type="caution">
    <text evidence="5">The sequence shown here is derived from an EMBL/GenBank/DDBJ whole genome shotgun (WGS) entry which is preliminary data.</text>
</comment>
<evidence type="ECO:0000313" key="6">
    <source>
        <dbReference type="Proteomes" id="UP001431776"/>
    </source>
</evidence>
<feature type="domain" description="Glycosyl hydrolase family 95 N-terminal" evidence="2">
    <location>
        <begin position="29"/>
        <end position="275"/>
    </location>
</feature>
<evidence type="ECO:0000259" key="3">
    <source>
        <dbReference type="Pfam" id="PF21307"/>
    </source>
</evidence>
<dbReference type="PANTHER" id="PTHR31084">
    <property type="entry name" value="ALPHA-L-FUCOSIDASE 2"/>
    <property type="match status" value="1"/>
</dbReference>
<organism evidence="5 6">
    <name type="scientific">Anaerobaca lacustris</name>
    <dbReference type="NCBI Taxonomy" id="3044600"/>
    <lineage>
        <taxon>Bacteria</taxon>
        <taxon>Pseudomonadati</taxon>
        <taxon>Planctomycetota</taxon>
        <taxon>Phycisphaerae</taxon>
        <taxon>Sedimentisphaerales</taxon>
        <taxon>Anaerobacaceae</taxon>
        <taxon>Anaerobaca</taxon>
    </lineage>
</organism>
<dbReference type="Pfam" id="PF14498">
    <property type="entry name" value="Glyco_hyd_65N_2"/>
    <property type="match status" value="1"/>
</dbReference>
<dbReference type="InterPro" id="IPR008928">
    <property type="entry name" value="6-hairpin_glycosidase_sf"/>
</dbReference>
<dbReference type="PANTHER" id="PTHR31084:SF0">
    <property type="entry name" value="ALPHA-L-FUCOSIDASE 2"/>
    <property type="match status" value="1"/>
</dbReference>
<evidence type="ECO:0000259" key="2">
    <source>
        <dbReference type="Pfam" id="PF14498"/>
    </source>
</evidence>
<evidence type="ECO:0000256" key="1">
    <source>
        <dbReference type="SAM" id="SignalP"/>
    </source>
</evidence>
<keyword evidence="1" id="KW-0732">Signal</keyword>
<feature type="domain" description="Glycosyl hydrolase family 95 catalytic" evidence="4">
    <location>
        <begin position="302"/>
        <end position="710"/>
    </location>
</feature>
<evidence type="ECO:0000259" key="4">
    <source>
        <dbReference type="Pfam" id="PF22124"/>
    </source>
</evidence>
<dbReference type="SUPFAM" id="SSF48208">
    <property type="entry name" value="Six-hairpin glycosidases"/>
    <property type="match status" value="1"/>
</dbReference>
<dbReference type="GO" id="GO:0005975">
    <property type="term" value="P:carbohydrate metabolic process"/>
    <property type="evidence" value="ECO:0007669"/>
    <property type="project" value="InterPro"/>
</dbReference>
<accession>A0AAW6U009</accession>